<dbReference type="Gene3D" id="2.160.20.10">
    <property type="entry name" value="Single-stranded right-handed beta-helix, Pectin lyase-like"/>
    <property type="match status" value="1"/>
</dbReference>
<dbReference type="EMBL" id="DS113565">
    <property type="protein sequence ID" value="EAY01505.1"/>
    <property type="molecule type" value="Genomic_DNA"/>
</dbReference>
<keyword evidence="1" id="KW-0863">Zinc-finger</keyword>
<accession>A2F0R0</accession>
<proteinExistence type="predicted"/>
<evidence type="ECO:0000313" key="3">
    <source>
        <dbReference type="EMBL" id="EAY01505.1"/>
    </source>
</evidence>
<dbReference type="Proteomes" id="UP000001542">
    <property type="component" value="Unassembled WGS sequence"/>
</dbReference>
<dbReference type="Pfam" id="PF13920">
    <property type="entry name" value="zf-C3HC4_3"/>
    <property type="match status" value="1"/>
</dbReference>
<dbReference type="InterPro" id="IPR001841">
    <property type="entry name" value="Znf_RING"/>
</dbReference>
<dbReference type="AlphaFoldDB" id="A2F0R0"/>
<dbReference type="InParanoid" id="A2F0R0"/>
<keyword evidence="4" id="KW-1185">Reference proteome</keyword>
<dbReference type="STRING" id="5722.A2F0R0"/>
<dbReference type="RefSeq" id="XP_001314190.1">
    <property type="nucleotide sequence ID" value="XM_001314177.1"/>
</dbReference>
<dbReference type="SUPFAM" id="SSF51126">
    <property type="entry name" value="Pectin lyase-like"/>
    <property type="match status" value="2"/>
</dbReference>
<dbReference type="PROSITE" id="PS50089">
    <property type="entry name" value="ZF_RING_2"/>
    <property type="match status" value="1"/>
</dbReference>
<sequence length="501" mass="55616">MKCKCVTKCQFFKQLPQLLSEISFPTKNHEIKLLPGSDCNSEIYIRSKLVLNGFGMTSNHTYIKTINIMDTEVNFQDVNFSGHIVISPGSRFKATNCIFNCSQDNQDSIIEISPQTTCEFTNCQFSGGKQASITSNGPNSILFNNCSFLQAPVTSLVLSNETNIKLFNCKFQGAQKYAVLQTKKTNSTFISCDFSDMKGKAIGCCTESILNISDCKFSNCENGAICSANLSIIKITKSEFKNISPVAVNISKGSNGYIEGCTFDSCLRSLVCQKSYVDVNHSDFIKSILLLIGKYCPLLITNSKFSDLDIVISDYSNPIFRDNTTDKVLVRTGDYAKPLFINTPFNELVSSNCSQVILNNSPRKANKQVLGSEIIEVEKIPFELQRSNGIFSYSENDYQVPEKDLEFTPEEGHKDMPLLFIPCGHLCKEECSSCPVCGISGKTTKRYKTDNCVICMDAEPDLVYMPCGHQCCCHECMSSCDDCKKCPICGVPVCSVKKMFM</sequence>
<evidence type="ECO:0000259" key="2">
    <source>
        <dbReference type="PROSITE" id="PS50089"/>
    </source>
</evidence>
<keyword evidence="1" id="KW-0479">Metal-binding</keyword>
<dbReference type="InterPro" id="IPR013083">
    <property type="entry name" value="Znf_RING/FYVE/PHD"/>
</dbReference>
<gene>
    <name evidence="3" type="ORF">TVAG_107640</name>
</gene>
<reference evidence="3" key="2">
    <citation type="journal article" date="2007" name="Science">
        <title>Draft genome sequence of the sexually transmitted pathogen Trichomonas vaginalis.</title>
        <authorList>
            <person name="Carlton J.M."/>
            <person name="Hirt R.P."/>
            <person name="Silva J.C."/>
            <person name="Delcher A.L."/>
            <person name="Schatz M."/>
            <person name="Zhao Q."/>
            <person name="Wortman J.R."/>
            <person name="Bidwell S.L."/>
            <person name="Alsmark U.C.M."/>
            <person name="Besteiro S."/>
            <person name="Sicheritz-Ponten T."/>
            <person name="Noel C.J."/>
            <person name="Dacks J.B."/>
            <person name="Foster P.G."/>
            <person name="Simillion C."/>
            <person name="Van de Peer Y."/>
            <person name="Miranda-Saavedra D."/>
            <person name="Barton G.J."/>
            <person name="Westrop G.D."/>
            <person name="Mueller S."/>
            <person name="Dessi D."/>
            <person name="Fiori P.L."/>
            <person name="Ren Q."/>
            <person name="Paulsen I."/>
            <person name="Zhang H."/>
            <person name="Bastida-Corcuera F.D."/>
            <person name="Simoes-Barbosa A."/>
            <person name="Brown M.T."/>
            <person name="Hayes R.D."/>
            <person name="Mukherjee M."/>
            <person name="Okumura C.Y."/>
            <person name="Schneider R."/>
            <person name="Smith A.J."/>
            <person name="Vanacova S."/>
            <person name="Villalvazo M."/>
            <person name="Haas B.J."/>
            <person name="Pertea M."/>
            <person name="Feldblyum T.V."/>
            <person name="Utterback T.R."/>
            <person name="Shu C.L."/>
            <person name="Osoegawa K."/>
            <person name="de Jong P.J."/>
            <person name="Hrdy I."/>
            <person name="Horvathova L."/>
            <person name="Zubacova Z."/>
            <person name="Dolezal P."/>
            <person name="Malik S.B."/>
            <person name="Logsdon J.M. Jr."/>
            <person name="Henze K."/>
            <person name="Gupta A."/>
            <person name="Wang C.C."/>
            <person name="Dunne R.L."/>
            <person name="Upcroft J.A."/>
            <person name="Upcroft P."/>
            <person name="White O."/>
            <person name="Salzberg S.L."/>
            <person name="Tang P."/>
            <person name="Chiu C.-H."/>
            <person name="Lee Y.-S."/>
            <person name="Embley T.M."/>
            <person name="Coombs G.H."/>
            <person name="Mottram J.C."/>
            <person name="Tachezy J."/>
            <person name="Fraser-Liggett C.M."/>
            <person name="Johnson P.J."/>
        </authorList>
    </citation>
    <scope>NUCLEOTIDE SEQUENCE [LARGE SCALE GENOMIC DNA]</scope>
    <source>
        <strain evidence="3">G3</strain>
    </source>
</reference>
<dbReference type="KEGG" id="tva:4759331"/>
<dbReference type="InterPro" id="IPR012334">
    <property type="entry name" value="Pectin_lyas_fold"/>
</dbReference>
<dbReference type="Gene3D" id="3.30.40.10">
    <property type="entry name" value="Zinc/RING finger domain, C3HC4 (zinc finger)"/>
    <property type="match status" value="1"/>
</dbReference>
<dbReference type="InterPro" id="IPR039448">
    <property type="entry name" value="Beta_helix"/>
</dbReference>
<dbReference type="Pfam" id="PF13229">
    <property type="entry name" value="Beta_helix"/>
    <property type="match status" value="1"/>
</dbReference>
<evidence type="ECO:0000313" key="4">
    <source>
        <dbReference type="Proteomes" id="UP000001542"/>
    </source>
</evidence>
<dbReference type="OrthoDB" id="10251804at2759"/>
<dbReference type="VEuPathDB" id="TrichDB:TVAGG3_1090160"/>
<dbReference type="SMR" id="A2F0R0"/>
<reference evidence="3" key="1">
    <citation type="submission" date="2006-10" db="EMBL/GenBank/DDBJ databases">
        <authorList>
            <person name="Amadeo P."/>
            <person name="Zhao Q."/>
            <person name="Wortman J."/>
            <person name="Fraser-Liggett C."/>
            <person name="Carlton J."/>
        </authorList>
    </citation>
    <scope>NUCLEOTIDE SEQUENCE</scope>
    <source>
        <strain evidence="3">G3</strain>
    </source>
</reference>
<dbReference type="CDD" id="cd16515">
    <property type="entry name" value="RING-HC_LRSAM1"/>
    <property type="match status" value="1"/>
</dbReference>
<organism evidence="3 4">
    <name type="scientific">Trichomonas vaginalis (strain ATCC PRA-98 / G3)</name>
    <dbReference type="NCBI Taxonomy" id="412133"/>
    <lineage>
        <taxon>Eukaryota</taxon>
        <taxon>Metamonada</taxon>
        <taxon>Parabasalia</taxon>
        <taxon>Trichomonadida</taxon>
        <taxon>Trichomonadidae</taxon>
        <taxon>Trichomonas</taxon>
    </lineage>
</organism>
<name>A2F0R0_TRIV3</name>
<protein>
    <recommendedName>
        <fullName evidence="2">RING-type domain-containing protein</fullName>
    </recommendedName>
</protein>
<feature type="domain" description="RING-type" evidence="2">
    <location>
        <begin position="452"/>
        <end position="489"/>
    </location>
</feature>
<evidence type="ECO:0000256" key="1">
    <source>
        <dbReference type="PROSITE-ProRule" id="PRU00175"/>
    </source>
</evidence>
<dbReference type="GO" id="GO:0008270">
    <property type="term" value="F:zinc ion binding"/>
    <property type="evidence" value="ECO:0007669"/>
    <property type="project" value="UniProtKB-KW"/>
</dbReference>
<dbReference type="InterPro" id="IPR011050">
    <property type="entry name" value="Pectin_lyase_fold/virulence"/>
</dbReference>
<dbReference type="VEuPathDB" id="TrichDB:TVAG_107640"/>
<keyword evidence="1" id="KW-0862">Zinc</keyword>